<name>A0ABD5YNE8_9EURY</name>
<sequence length="87" mass="9799">MLFEVGIGEQLLELIRVPAVDAADLVLRLDDTVVFPDRRLGDVECIRNLAVRPLLDEQSPERLGSERNVCFTLADEMKIMTGQNDPF</sequence>
<gene>
    <name evidence="1" type="ORF">ACFQL7_01760</name>
</gene>
<evidence type="ECO:0000313" key="2">
    <source>
        <dbReference type="Proteomes" id="UP001596417"/>
    </source>
</evidence>
<proteinExistence type="predicted"/>
<protein>
    <submittedName>
        <fullName evidence="1">Uncharacterized protein</fullName>
    </submittedName>
</protein>
<dbReference type="AlphaFoldDB" id="A0ABD5YNE8"/>
<keyword evidence="2" id="KW-1185">Reference proteome</keyword>
<comment type="caution">
    <text evidence="1">The sequence shown here is derived from an EMBL/GenBank/DDBJ whole genome shotgun (WGS) entry which is preliminary data.</text>
</comment>
<reference evidence="1 2" key="1">
    <citation type="journal article" date="2019" name="Int. J. Syst. Evol. Microbiol.">
        <title>The Global Catalogue of Microorganisms (GCM) 10K type strain sequencing project: providing services to taxonomists for standard genome sequencing and annotation.</title>
        <authorList>
            <consortium name="The Broad Institute Genomics Platform"/>
            <consortium name="The Broad Institute Genome Sequencing Center for Infectious Disease"/>
            <person name="Wu L."/>
            <person name="Ma J."/>
        </authorList>
    </citation>
    <scope>NUCLEOTIDE SEQUENCE [LARGE SCALE GENOMIC DNA]</scope>
    <source>
        <strain evidence="1 2">RDMS1</strain>
    </source>
</reference>
<organism evidence="1 2">
    <name type="scientific">Halocatena marina</name>
    <dbReference type="NCBI Taxonomy" id="2934937"/>
    <lineage>
        <taxon>Archaea</taxon>
        <taxon>Methanobacteriati</taxon>
        <taxon>Methanobacteriota</taxon>
        <taxon>Stenosarchaea group</taxon>
        <taxon>Halobacteria</taxon>
        <taxon>Halobacteriales</taxon>
        <taxon>Natronomonadaceae</taxon>
        <taxon>Halocatena</taxon>
    </lineage>
</organism>
<evidence type="ECO:0000313" key="1">
    <source>
        <dbReference type="EMBL" id="MFC7188701.1"/>
    </source>
</evidence>
<dbReference type="RefSeq" id="WP_390204399.1">
    <property type="nucleotide sequence ID" value="NZ_JBHTAX010000001.1"/>
</dbReference>
<dbReference type="Proteomes" id="UP001596417">
    <property type="component" value="Unassembled WGS sequence"/>
</dbReference>
<dbReference type="EMBL" id="JBHTAX010000001">
    <property type="protein sequence ID" value="MFC7188701.1"/>
    <property type="molecule type" value="Genomic_DNA"/>
</dbReference>
<accession>A0ABD5YNE8</accession>